<keyword evidence="3" id="KW-1185">Reference proteome</keyword>
<reference evidence="2 3" key="1">
    <citation type="submission" date="2023-01" db="EMBL/GenBank/DDBJ databases">
        <title>Analysis of 21 Apiospora genomes using comparative genomics revels a genus with tremendous synthesis potential of carbohydrate active enzymes and secondary metabolites.</title>
        <authorList>
            <person name="Sorensen T."/>
        </authorList>
    </citation>
    <scope>NUCLEOTIDE SEQUENCE [LARGE SCALE GENOMIC DNA]</scope>
    <source>
        <strain evidence="2 3">CBS 83171</strain>
    </source>
</reference>
<organism evidence="2 3">
    <name type="scientific">Apiospora saccharicola</name>
    <dbReference type="NCBI Taxonomy" id="335842"/>
    <lineage>
        <taxon>Eukaryota</taxon>
        <taxon>Fungi</taxon>
        <taxon>Dikarya</taxon>
        <taxon>Ascomycota</taxon>
        <taxon>Pezizomycotina</taxon>
        <taxon>Sordariomycetes</taxon>
        <taxon>Xylariomycetidae</taxon>
        <taxon>Amphisphaeriales</taxon>
        <taxon>Apiosporaceae</taxon>
        <taxon>Apiospora</taxon>
    </lineage>
</organism>
<dbReference type="Proteomes" id="UP001446871">
    <property type="component" value="Unassembled WGS sequence"/>
</dbReference>
<name>A0ABR1UES0_9PEZI</name>
<keyword evidence="1" id="KW-0812">Transmembrane</keyword>
<proteinExistence type="predicted"/>
<evidence type="ECO:0000313" key="3">
    <source>
        <dbReference type="Proteomes" id="UP001446871"/>
    </source>
</evidence>
<comment type="caution">
    <text evidence="2">The sequence shown here is derived from an EMBL/GenBank/DDBJ whole genome shotgun (WGS) entry which is preliminary data.</text>
</comment>
<dbReference type="Gene3D" id="2.120.10.70">
    <property type="entry name" value="Fucose-specific lectin"/>
    <property type="match status" value="1"/>
</dbReference>
<sequence length="464" mass="50205">MSRNTGEFYSTLEVYQGQLPKQRSIIALEASEKIACSSFAGSIEGLCELGDCRASVISPTPDSDPESQSSRLDRMRCGLSSRSFWAMVIGLNLLLAAAIGGGIAGGLYGNKSRSETASMDILGSAEVPSPEVPIGHTPTSQLSAISWVGSSTSGCICCKALFYQKNGTLMMSRTVGNGWVQDEILPSTESPLTLDVKNRTPLASTYTYHTPEGSDEDITVFYLDSNNNIRDLVTRPNDLSQWSKGKMWGFNVTANANSNLAAIGHYCPYCLNSNLLVYQREGGELYSIHGEDLNMQTRIDKTDDGTPLTILPGMNVSAGTAQIRLFYDRDGNIDEFISNEESPLGWSSGEINMIPNHDRASVLTAAPAITLGLVMALSNEGKITLSYLSSDGGWSKGGEYSNLTATFLDENGNVTTEKPQTDVAAIALSQDFHLYMMTKNGSRILEYEWSGAKPGSFEFVRTVL</sequence>
<feature type="transmembrane region" description="Helical" evidence="1">
    <location>
        <begin position="84"/>
        <end position="108"/>
    </location>
</feature>
<gene>
    <name evidence="2" type="ORF">PG996_011335</name>
</gene>
<evidence type="ECO:0000256" key="1">
    <source>
        <dbReference type="SAM" id="Phobius"/>
    </source>
</evidence>
<dbReference type="EMBL" id="JAQQWM010000007">
    <property type="protein sequence ID" value="KAK8057398.1"/>
    <property type="molecule type" value="Genomic_DNA"/>
</dbReference>
<dbReference type="SUPFAM" id="SSF89372">
    <property type="entry name" value="Fucose-specific lectin"/>
    <property type="match status" value="1"/>
</dbReference>
<protein>
    <recommendedName>
        <fullName evidence="4">Fucose-specific lectin</fullName>
    </recommendedName>
</protein>
<keyword evidence="1" id="KW-1133">Transmembrane helix</keyword>
<keyword evidence="1" id="KW-0472">Membrane</keyword>
<evidence type="ECO:0000313" key="2">
    <source>
        <dbReference type="EMBL" id="KAK8057398.1"/>
    </source>
</evidence>
<accession>A0ABR1UES0</accession>
<evidence type="ECO:0008006" key="4">
    <source>
        <dbReference type="Google" id="ProtNLM"/>
    </source>
</evidence>